<reference evidence="5" key="1">
    <citation type="submission" date="2025-08" db="UniProtKB">
        <authorList>
            <consortium name="RefSeq"/>
        </authorList>
    </citation>
    <scope>IDENTIFICATION</scope>
</reference>
<keyword evidence="2" id="KW-0597">Phosphoprotein</keyword>
<keyword evidence="1" id="KW-0596">Phosphopantetheine</keyword>
<dbReference type="InterPro" id="IPR036736">
    <property type="entry name" value="ACP-like_sf"/>
</dbReference>
<dbReference type="PROSITE" id="PS50075">
    <property type="entry name" value="CARRIER"/>
    <property type="match status" value="1"/>
</dbReference>
<gene>
    <name evidence="5" type="primary">LOC106819217</name>
</gene>
<dbReference type="Pfam" id="PF00501">
    <property type="entry name" value="AMP-binding"/>
    <property type="match status" value="1"/>
</dbReference>
<evidence type="ECO:0000259" key="3">
    <source>
        <dbReference type="PROSITE" id="PS50075"/>
    </source>
</evidence>
<dbReference type="Gene3D" id="3.40.50.980">
    <property type="match status" value="2"/>
</dbReference>
<dbReference type="GeneID" id="106819217"/>
<dbReference type="RefSeq" id="XP_014679351.1">
    <property type="nucleotide sequence ID" value="XM_014823865.1"/>
</dbReference>
<feature type="domain" description="Carrier" evidence="3">
    <location>
        <begin position="518"/>
        <end position="595"/>
    </location>
</feature>
<proteinExistence type="predicted"/>
<dbReference type="Pfam" id="PF00550">
    <property type="entry name" value="PP-binding"/>
    <property type="match status" value="1"/>
</dbReference>
<dbReference type="Gene3D" id="3.30.300.30">
    <property type="match status" value="1"/>
</dbReference>
<evidence type="ECO:0000256" key="2">
    <source>
        <dbReference type="ARBA" id="ARBA00022553"/>
    </source>
</evidence>
<name>A0ABM1F4I0_PRICU</name>
<dbReference type="InterPro" id="IPR042099">
    <property type="entry name" value="ANL_N_sf"/>
</dbReference>
<dbReference type="Gene3D" id="3.40.50.12780">
    <property type="entry name" value="N-terminal domain of ligase-like"/>
    <property type="match status" value="1"/>
</dbReference>
<organism evidence="4 5">
    <name type="scientific">Priapulus caudatus</name>
    <name type="common">Priapulid worm</name>
    <dbReference type="NCBI Taxonomy" id="37621"/>
    <lineage>
        <taxon>Eukaryota</taxon>
        <taxon>Metazoa</taxon>
        <taxon>Ecdysozoa</taxon>
        <taxon>Scalidophora</taxon>
        <taxon>Priapulida</taxon>
        <taxon>Priapulimorpha</taxon>
        <taxon>Priapulimorphida</taxon>
        <taxon>Priapulidae</taxon>
        <taxon>Priapulus</taxon>
    </lineage>
</organism>
<dbReference type="InterPro" id="IPR009081">
    <property type="entry name" value="PP-bd_ACP"/>
</dbReference>
<accession>A0ABM1F4I0</accession>
<sequence length="824" mass="90233">MSSLLRGERLDLPSFHSLHGEFLSLVENSCVRVRPALTHDGRTVNFAQLRLRAGRISSFLREIEDDERILKGSDSRRRNIVAVCMQPSDALVAAILGVLASGAAYLPLDASAPRERCAYVLDDARPLCVLVDAKTTSIHDAVRCCADAVAVYRPEDIDRWQSASVCSGYASSEFAQCGEGDVACVLYTSGSTGRPKGVRLTHGMSARRRAAGRRAQPAAVRRLAARSRRHAPHACALPAAHDHAVRRGSPTSRRQLASLRFWVCSGETLPPRLLAEFFRVFPRGKTLCNFYGSTEVTGDVTWQRFRGMRDVTENLRDNRVPIGRPINNTDVVVVGDDLRPVGGAEIGEICVSGRNVAAGYVTEMAGQFVDNPLGGEREHSVLYRTGDYGRVIDGTLYYEGRHDAQVKIRGRRVDLTEIERAFSEISGVCNAVVLVDATSADVLAFYTASGTAPLSTDAVRSTLATKLPAFMMPRLLHVTHVPLLHNGKTDREALMRQYQQQLVPDVRPSSALDAFSGSTGNSAHADAVVIIGSVLGLHASAADIAARNFFDIGGNSINAIVCIVKLREANFSIGIDDFLRAPTIADVAHLVTRQADTASIGGDLPSNIDICSNPCSKFKIIRLSEAEQPRQLITVLSESFSTKNPLDRAVNNNPETHAALLRSLWQDIVRTQLTLVAIDARESIVGGVICFDLFDEPTLDAPPLLAPIFDLHEVLEDNFRRRMAGTGTRWLHNSLMGTDLALSYQDNVLLIKAMEEAVLCLARSEEFTGVFTCNSNKLNQDICQHFLGFDEIGSYRVQDFVYEGRHVFSDAKDDDVILSMIKYV</sequence>
<evidence type="ECO:0000313" key="5">
    <source>
        <dbReference type="RefSeq" id="XP_014679351.1"/>
    </source>
</evidence>
<protein>
    <submittedName>
        <fullName evidence="5">Tyrocidine synthase 2-like</fullName>
    </submittedName>
</protein>
<evidence type="ECO:0000256" key="1">
    <source>
        <dbReference type="ARBA" id="ARBA00022450"/>
    </source>
</evidence>
<dbReference type="Proteomes" id="UP000695022">
    <property type="component" value="Unplaced"/>
</dbReference>
<dbReference type="InterPro" id="IPR020845">
    <property type="entry name" value="AMP-binding_CS"/>
</dbReference>
<dbReference type="InterPro" id="IPR045851">
    <property type="entry name" value="AMP-bd_C_sf"/>
</dbReference>
<dbReference type="PANTHER" id="PTHR44845">
    <property type="entry name" value="CARRIER DOMAIN-CONTAINING PROTEIN"/>
    <property type="match status" value="1"/>
</dbReference>
<dbReference type="PROSITE" id="PS00455">
    <property type="entry name" value="AMP_BINDING"/>
    <property type="match status" value="1"/>
</dbReference>
<dbReference type="Gene3D" id="3.40.630.30">
    <property type="match status" value="1"/>
</dbReference>
<dbReference type="SUPFAM" id="SSF47336">
    <property type="entry name" value="ACP-like"/>
    <property type="match status" value="1"/>
</dbReference>
<dbReference type="PANTHER" id="PTHR44845:SF6">
    <property type="entry name" value="BETA-ALANINE-ACTIVATING ENZYME"/>
    <property type="match status" value="1"/>
</dbReference>
<evidence type="ECO:0000313" key="4">
    <source>
        <dbReference type="Proteomes" id="UP000695022"/>
    </source>
</evidence>
<dbReference type="InterPro" id="IPR000873">
    <property type="entry name" value="AMP-dep_synth/lig_dom"/>
</dbReference>
<dbReference type="SUPFAM" id="SSF56801">
    <property type="entry name" value="Acetyl-CoA synthetase-like"/>
    <property type="match status" value="1"/>
</dbReference>
<dbReference type="Gene3D" id="1.10.1200.10">
    <property type="entry name" value="ACP-like"/>
    <property type="match status" value="1"/>
</dbReference>
<keyword evidence="4" id="KW-1185">Reference proteome</keyword>